<keyword evidence="2" id="KW-0812">Transmembrane</keyword>
<proteinExistence type="predicted"/>
<feature type="region of interest" description="Disordered" evidence="1">
    <location>
        <begin position="1"/>
        <end position="52"/>
    </location>
</feature>
<accession>A0A9R0VHI4</accession>
<keyword evidence="2" id="KW-1133">Transmembrane helix</keyword>
<sequence length="528" mass="59928">MQMSEEISSAANPGERNGNGNIRESSQSRRFHSSRRTTRRVGTGPRIDQTCPAGSTTIHIAKIRRALRMVEEERFTPFRVRIGPYHEASMVQPSENNPHDKKGKEVMENEQNKSVLVDRLVSVLLEQPGELENLMARAMECYAEKKGKQPCDNELRITEQEKSVFVDSFLSLTFEDRKEEAPQLTLQEHKAQVIEDLKNLKTMKCYAGNPRAEETEEAFADMMMRDGIYVLCLLVDMIETSPGEGDVRPDEIDLLRDVVFLIENQIPWIVLKELQRLAGYSNEPGLLCTRVRDLLAEGRYITKATPESPAKEPAHLLHLVHTYFAPPKSGVAAIDIVKNKGTGPWKRATLYRKCAYVEFKRREFEAGVESILDVSLQGGTLLIPCLQIDGNTWTILRNLMALEEQMSERPVTTYCVFMSQLARQAEDVEFLEHEGIIINFLGSNEVVVKGFSNLCEGVITDKPSYLYDIWHTLDKRSKSPWNKFMGSFMERNMLDNVQFVAFIGAVILLILQIAQVIIGSLSLINKQK</sequence>
<dbReference type="EMBL" id="LT934115">
    <property type="protein sequence ID" value="VAH56696.1"/>
    <property type="molecule type" value="Genomic_DNA"/>
</dbReference>
<feature type="compositionally biased region" description="Polar residues" evidence="1">
    <location>
        <begin position="1"/>
        <end position="11"/>
    </location>
</feature>
<evidence type="ECO:0000313" key="4">
    <source>
        <dbReference type="Proteomes" id="UP000324705"/>
    </source>
</evidence>
<dbReference type="AlphaFoldDB" id="A0A9R0VHI4"/>
<dbReference type="Gramene" id="TRITD3Av1G018900.2">
    <property type="protein sequence ID" value="TRITD3Av1G018900.2"/>
    <property type="gene ID" value="TRITD3Av1G018900"/>
</dbReference>
<feature type="transmembrane region" description="Helical" evidence="2">
    <location>
        <begin position="499"/>
        <end position="524"/>
    </location>
</feature>
<dbReference type="OMA" id="PRIDQTC"/>
<evidence type="ECO:0000256" key="1">
    <source>
        <dbReference type="SAM" id="MobiDB-lite"/>
    </source>
</evidence>
<dbReference type="Proteomes" id="UP000324705">
    <property type="component" value="Chromosome 3A"/>
</dbReference>
<dbReference type="PANTHER" id="PTHR31549:SF155">
    <property type="entry name" value="OS10G0449600 PROTEIN"/>
    <property type="match status" value="1"/>
</dbReference>
<dbReference type="InterPro" id="IPR004158">
    <property type="entry name" value="DUF247_pln"/>
</dbReference>
<feature type="compositionally biased region" description="Basic residues" evidence="1">
    <location>
        <begin position="29"/>
        <end position="39"/>
    </location>
</feature>
<gene>
    <name evidence="3" type="ORF">TRITD_3Av1G018900</name>
</gene>
<keyword evidence="2" id="KW-0472">Membrane</keyword>
<dbReference type="Pfam" id="PF03140">
    <property type="entry name" value="DUF247"/>
    <property type="match status" value="1"/>
</dbReference>
<protein>
    <submittedName>
        <fullName evidence="3">Uncharacterized protein</fullName>
    </submittedName>
</protein>
<organism evidence="3 4">
    <name type="scientific">Triticum turgidum subsp. durum</name>
    <name type="common">Durum wheat</name>
    <name type="synonym">Triticum durum</name>
    <dbReference type="NCBI Taxonomy" id="4567"/>
    <lineage>
        <taxon>Eukaryota</taxon>
        <taxon>Viridiplantae</taxon>
        <taxon>Streptophyta</taxon>
        <taxon>Embryophyta</taxon>
        <taxon>Tracheophyta</taxon>
        <taxon>Spermatophyta</taxon>
        <taxon>Magnoliopsida</taxon>
        <taxon>Liliopsida</taxon>
        <taxon>Poales</taxon>
        <taxon>Poaceae</taxon>
        <taxon>BOP clade</taxon>
        <taxon>Pooideae</taxon>
        <taxon>Triticodae</taxon>
        <taxon>Triticeae</taxon>
        <taxon>Triticinae</taxon>
        <taxon>Triticum</taxon>
    </lineage>
</organism>
<name>A0A9R0VHI4_TRITD</name>
<evidence type="ECO:0000256" key="2">
    <source>
        <dbReference type="SAM" id="Phobius"/>
    </source>
</evidence>
<reference evidence="3 4" key="1">
    <citation type="submission" date="2017-09" db="EMBL/GenBank/DDBJ databases">
        <authorList>
            <consortium name="International Durum Wheat Genome Sequencing Consortium (IDWGSC)"/>
            <person name="Milanesi L."/>
        </authorList>
    </citation>
    <scope>NUCLEOTIDE SEQUENCE [LARGE SCALE GENOMIC DNA]</scope>
    <source>
        <strain evidence="4">cv. Svevo</strain>
    </source>
</reference>
<dbReference type="PANTHER" id="PTHR31549">
    <property type="entry name" value="PROTEIN, PUTATIVE (DUF247)-RELATED-RELATED"/>
    <property type="match status" value="1"/>
</dbReference>
<evidence type="ECO:0000313" key="3">
    <source>
        <dbReference type="EMBL" id="VAH56696.1"/>
    </source>
</evidence>
<keyword evidence="4" id="KW-1185">Reference proteome</keyword>